<keyword evidence="3" id="KW-1185">Reference proteome</keyword>
<dbReference type="InterPro" id="IPR011059">
    <property type="entry name" value="Metal-dep_hydrolase_composite"/>
</dbReference>
<feature type="compositionally biased region" description="Basic and acidic residues" evidence="1">
    <location>
        <begin position="28"/>
        <end position="37"/>
    </location>
</feature>
<accession>A0A1H5U2A4</accession>
<dbReference type="AlphaFoldDB" id="A0A1H5U2A4"/>
<proteinExistence type="predicted"/>
<feature type="compositionally biased region" description="Low complexity" evidence="1">
    <location>
        <begin position="171"/>
        <end position="191"/>
    </location>
</feature>
<evidence type="ECO:0000313" key="2">
    <source>
        <dbReference type="EMBL" id="SEF69149.1"/>
    </source>
</evidence>
<dbReference type="InterPro" id="IPR032466">
    <property type="entry name" value="Metal_Hydrolase"/>
</dbReference>
<feature type="region of interest" description="Disordered" evidence="1">
    <location>
        <begin position="152"/>
        <end position="260"/>
    </location>
</feature>
<dbReference type="SUPFAM" id="SSF51556">
    <property type="entry name" value="Metallo-dependent hydrolases"/>
    <property type="match status" value="1"/>
</dbReference>
<organism evidence="2 3">
    <name type="scientific">Thermomonospora echinospora</name>
    <dbReference type="NCBI Taxonomy" id="1992"/>
    <lineage>
        <taxon>Bacteria</taxon>
        <taxon>Bacillati</taxon>
        <taxon>Actinomycetota</taxon>
        <taxon>Actinomycetes</taxon>
        <taxon>Streptosporangiales</taxon>
        <taxon>Thermomonosporaceae</taxon>
        <taxon>Thermomonospora</taxon>
    </lineage>
</organism>
<dbReference type="SUPFAM" id="SSF51338">
    <property type="entry name" value="Composite domain of metallo-dependent hydrolases"/>
    <property type="match status" value="1"/>
</dbReference>
<reference evidence="3" key="1">
    <citation type="submission" date="2016-10" db="EMBL/GenBank/DDBJ databases">
        <authorList>
            <person name="Varghese N."/>
            <person name="Submissions S."/>
        </authorList>
    </citation>
    <scope>NUCLEOTIDE SEQUENCE [LARGE SCALE GENOMIC DNA]</scope>
    <source>
        <strain evidence="3">DSM 43163</strain>
    </source>
</reference>
<feature type="compositionally biased region" description="Low complexity" evidence="1">
    <location>
        <begin position="229"/>
        <end position="253"/>
    </location>
</feature>
<sequence>MTGRPAVSHVPLRPALQGWHRRPSLPRPDLRGPDRLPGKAADLADDLAASEAAEVVDAAGKIILPGAVDAHFHLGIHRDVGLSASLHCEQSELMRVFIDRVRANGDPQTLRAYHEGRPPLTERVAIGEATALAGHTGTDLNLLHLSGSDVVTPSRRPVARSAVTRGPRPLRTTSASTTRASTSAAAWAARSIRPSTPRPTTRSCGCAPRTARSTGRPPTTPVAGRRGRATSSGRRAPGSVVPRCSTRSSSARGTSGGASR</sequence>
<dbReference type="Gene3D" id="3.20.20.140">
    <property type="entry name" value="Metal-dependent hydrolases"/>
    <property type="match status" value="2"/>
</dbReference>
<evidence type="ECO:0008006" key="4">
    <source>
        <dbReference type="Google" id="ProtNLM"/>
    </source>
</evidence>
<gene>
    <name evidence="2" type="ORF">SAMN04489712_101842</name>
</gene>
<dbReference type="EMBL" id="FNVO01000001">
    <property type="protein sequence ID" value="SEF69149.1"/>
    <property type="molecule type" value="Genomic_DNA"/>
</dbReference>
<name>A0A1H5U2A4_9ACTN</name>
<evidence type="ECO:0000256" key="1">
    <source>
        <dbReference type="SAM" id="MobiDB-lite"/>
    </source>
</evidence>
<dbReference type="GO" id="GO:0016810">
    <property type="term" value="F:hydrolase activity, acting on carbon-nitrogen (but not peptide) bonds"/>
    <property type="evidence" value="ECO:0007669"/>
    <property type="project" value="InterPro"/>
</dbReference>
<evidence type="ECO:0000313" key="3">
    <source>
        <dbReference type="Proteomes" id="UP000236723"/>
    </source>
</evidence>
<dbReference type="Proteomes" id="UP000236723">
    <property type="component" value="Unassembled WGS sequence"/>
</dbReference>
<feature type="region of interest" description="Disordered" evidence="1">
    <location>
        <begin position="1"/>
        <end position="38"/>
    </location>
</feature>
<protein>
    <recommendedName>
        <fullName evidence="4">Amidohydrolase family protein</fullName>
    </recommendedName>
</protein>